<evidence type="ECO:0000313" key="3">
    <source>
        <dbReference type="Proteomes" id="UP000185674"/>
    </source>
</evidence>
<accession>A0A1P8EKM1</accession>
<dbReference type="GeneID" id="67512818"/>
<dbReference type="InterPro" id="IPR013619">
    <property type="entry name" value="DUF1737"/>
</dbReference>
<gene>
    <name evidence="2" type="ORF">BEN76_12375</name>
</gene>
<reference evidence="2 3" key="1">
    <citation type="submission" date="2016-08" db="EMBL/GenBank/DDBJ databases">
        <title>Complete genome sequence of Acinetobacter baylyi strain GFJ2.</title>
        <authorList>
            <person name="Tabata M."/>
            <person name="Kuboki S."/>
            <person name="Gibu N."/>
            <person name="Kinouchi Y."/>
            <person name="Vangnai A."/>
            <person name="Kasai D."/>
            <person name="Fukuda M."/>
        </authorList>
    </citation>
    <scope>NUCLEOTIDE SEQUENCE [LARGE SCALE GENOMIC DNA]</scope>
    <source>
        <strain evidence="2 3">GFJ2</strain>
    </source>
</reference>
<evidence type="ECO:0000259" key="1">
    <source>
        <dbReference type="Pfam" id="PF08410"/>
    </source>
</evidence>
<evidence type="ECO:0000313" key="2">
    <source>
        <dbReference type="EMBL" id="APV36765.1"/>
    </source>
</evidence>
<feature type="domain" description="DUF1737" evidence="1">
    <location>
        <begin position="1"/>
        <end position="51"/>
    </location>
</feature>
<protein>
    <recommendedName>
        <fullName evidence="1">DUF1737 domain-containing protein</fullName>
    </recommendedName>
</protein>
<dbReference type="eggNOG" id="COG5515">
    <property type="taxonomic scope" value="Bacteria"/>
</dbReference>
<dbReference type="STRING" id="487316.BEN76_12375"/>
<dbReference type="EMBL" id="CP016896">
    <property type="protein sequence ID" value="APV36765.1"/>
    <property type="molecule type" value="Genomic_DNA"/>
</dbReference>
<dbReference type="Proteomes" id="UP000185674">
    <property type="component" value="Chromosome"/>
</dbReference>
<dbReference type="KEGG" id="asol:BEN76_12375"/>
<dbReference type="RefSeq" id="WP_004933879.1">
    <property type="nucleotide sequence ID" value="NZ_BBNM01000002.1"/>
</dbReference>
<name>A0A1P8EKM1_9GAMM</name>
<dbReference type="Pfam" id="PF08410">
    <property type="entry name" value="DUF1737"/>
    <property type="match status" value="1"/>
</dbReference>
<proteinExistence type="predicted"/>
<sequence>MQLYRYLTGPDDAQFCARVSKALNQGWTLYGAPTMTFNGTQVIVGQAITKEVDAAYEPEADMLETLKQHA</sequence>
<organism evidence="2 3">
    <name type="scientific">Acinetobacter soli</name>
    <dbReference type="NCBI Taxonomy" id="487316"/>
    <lineage>
        <taxon>Bacteria</taxon>
        <taxon>Pseudomonadati</taxon>
        <taxon>Pseudomonadota</taxon>
        <taxon>Gammaproteobacteria</taxon>
        <taxon>Moraxellales</taxon>
        <taxon>Moraxellaceae</taxon>
        <taxon>Acinetobacter</taxon>
    </lineage>
</organism>
<dbReference type="AlphaFoldDB" id="A0A1P8EKM1"/>